<evidence type="ECO:0000256" key="4">
    <source>
        <dbReference type="SAM" id="MobiDB-lite"/>
    </source>
</evidence>
<dbReference type="PANTHER" id="PTHR12151:SF25">
    <property type="entry name" value="LINALOOL DEHYDRATASE_ISOMERASE DOMAIN-CONTAINING PROTEIN"/>
    <property type="match status" value="1"/>
</dbReference>
<dbReference type="Pfam" id="PF02630">
    <property type="entry name" value="SCO1-SenC"/>
    <property type="match status" value="2"/>
</dbReference>
<accession>A0A8A4TEF2</accession>
<reference evidence="5" key="1">
    <citation type="submission" date="2021-03" db="EMBL/GenBank/DDBJ databases">
        <title>Acanthopleuribacteraceae sp. M133.</title>
        <authorList>
            <person name="Wang G."/>
        </authorList>
    </citation>
    <scope>NUCLEOTIDE SEQUENCE</scope>
    <source>
        <strain evidence="5">M133</strain>
    </source>
</reference>
<dbReference type="InterPro" id="IPR003782">
    <property type="entry name" value="SCO1/SenC"/>
</dbReference>
<keyword evidence="3" id="KW-1015">Disulfide bond</keyword>
<evidence type="ECO:0000256" key="3">
    <source>
        <dbReference type="PIRSR" id="PIRSR603782-2"/>
    </source>
</evidence>
<evidence type="ECO:0000313" key="6">
    <source>
        <dbReference type="Proteomes" id="UP000663929"/>
    </source>
</evidence>
<feature type="compositionally biased region" description="Basic and acidic residues" evidence="4">
    <location>
        <begin position="212"/>
        <end position="224"/>
    </location>
</feature>
<dbReference type="CDD" id="cd02968">
    <property type="entry name" value="SCO"/>
    <property type="match status" value="2"/>
</dbReference>
<dbReference type="PANTHER" id="PTHR12151">
    <property type="entry name" value="ELECTRON TRANSPORT PROTIN SCO1/SENC FAMILY MEMBER"/>
    <property type="match status" value="1"/>
</dbReference>
<dbReference type="Proteomes" id="UP000663929">
    <property type="component" value="Chromosome"/>
</dbReference>
<dbReference type="GO" id="GO:0046872">
    <property type="term" value="F:metal ion binding"/>
    <property type="evidence" value="ECO:0007669"/>
    <property type="project" value="UniProtKB-KW"/>
</dbReference>
<sequence length="387" mass="43200">MMITMCLLTHVFWGVPIDLGPRLVRPMRKAHVSESSEARPRIPAVDLLDEQGNSLNLVHDLLEDYTVVISFVFTRCTTICPPLGATTATVAQQLKDAGLEGVRCLSITVDPGYDTPARLLMWKRRFGDLDNWRLLTGPKRDVNGAIEAMGFLTADKIDHSPMLLIGNYRSGRWRRVDGLSPVPEIMKVIAEMSAGPKPEAVQKSGRNGAPSERMRKAAPRDAGDPPHPYFPDNVLTDHQGRELRFYSDLMKGKTVVIQTFFTSCSSVCPQVLSRFAYLQDRLGSRLGEEVVLLSITVDPEIDTPRHLAEFAKDWKCRDGWHLLSGSPDRVREVLRVLGLKADRKEAHSNVFLMGNARTGLWKKAFGLGQQEELHRILESVIADRGAP</sequence>
<comment type="similarity">
    <text evidence="1">Belongs to the SCO1/2 family.</text>
</comment>
<feature type="binding site" evidence="2">
    <location>
        <position position="264"/>
    </location>
    <ligand>
        <name>Cu cation</name>
        <dbReference type="ChEBI" id="CHEBI:23378"/>
    </ligand>
</feature>
<keyword evidence="2" id="KW-0186">Copper</keyword>
<keyword evidence="2" id="KW-0479">Metal-binding</keyword>
<feature type="binding site" evidence="2">
    <location>
        <position position="268"/>
    </location>
    <ligand>
        <name>Cu cation</name>
        <dbReference type="ChEBI" id="CHEBI:23378"/>
    </ligand>
</feature>
<dbReference type="AlphaFoldDB" id="A0A8A4TEF2"/>
<dbReference type="EMBL" id="CP071793">
    <property type="protein sequence ID" value="QTD48003.1"/>
    <property type="molecule type" value="Genomic_DNA"/>
</dbReference>
<protein>
    <submittedName>
        <fullName evidence="5">SCO family protein</fullName>
    </submittedName>
</protein>
<gene>
    <name evidence="5" type="ORF">J3U87_20665</name>
</gene>
<feature type="region of interest" description="Disordered" evidence="4">
    <location>
        <begin position="196"/>
        <end position="231"/>
    </location>
</feature>
<name>A0A8A4TEF2_SULCO</name>
<organism evidence="5 6">
    <name type="scientific">Sulfidibacter corallicola</name>
    <dbReference type="NCBI Taxonomy" id="2818388"/>
    <lineage>
        <taxon>Bacteria</taxon>
        <taxon>Pseudomonadati</taxon>
        <taxon>Acidobacteriota</taxon>
        <taxon>Holophagae</taxon>
        <taxon>Acanthopleuribacterales</taxon>
        <taxon>Acanthopleuribacteraceae</taxon>
        <taxon>Sulfidibacter</taxon>
    </lineage>
</organism>
<evidence type="ECO:0000256" key="1">
    <source>
        <dbReference type="ARBA" id="ARBA00010996"/>
    </source>
</evidence>
<proteinExistence type="inferred from homology"/>
<feature type="disulfide bond" description="Redox-active" evidence="3">
    <location>
        <begin position="264"/>
        <end position="268"/>
    </location>
</feature>
<dbReference type="InterPro" id="IPR036249">
    <property type="entry name" value="Thioredoxin-like_sf"/>
</dbReference>
<dbReference type="RefSeq" id="WP_237377666.1">
    <property type="nucleotide sequence ID" value="NZ_CP071793.1"/>
</dbReference>
<keyword evidence="6" id="KW-1185">Reference proteome</keyword>
<dbReference type="KEGG" id="scor:J3U87_20665"/>
<evidence type="ECO:0000313" key="5">
    <source>
        <dbReference type="EMBL" id="QTD48003.1"/>
    </source>
</evidence>
<dbReference type="SUPFAM" id="SSF52833">
    <property type="entry name" value="Thioredoxin-like"/>
    <property type="match status" value="2"/>
</dbReference>
<dbReference type="Gene3D" id="3.40.30.10">
    <property type="entry name" value="Glutaredoxin"/>
    <property type="match status" value="2"/>
</dbReference>
<evidence type="ECO:0000256" key="2">
    <source>
        <dbReference type="PIRSR" id="PIRSR603782-1"/>
    </source>
</evidence>